<organism evidence="1 2">
    <name type="scientific">Neobacillus pocheonensis</name>
    <dbReference type="NCBI Taxonomy" id="363869"/>
    <lineage>
        <taxon>Bacteria</taxon>
        <taxon>Bacillati</taxon>
        <taxon>Bacillota</taxon>
        <taxon>Bacilli</taxon>
        <taxon>Bacillales</taxon>
        <taxon>Bacillaceae</taxon>
        <taxon>Neobacillus</taxon>
    </lineage>
</organism>
<accession>A0ABT0WEV8</accession>
<protein>
    <recommendedName>
        <fullName evidence="3">DUF2726 domain-containing protein</fullName>
    </recommendedName>
</protein>
<proteinExistence type="predicted"/>
<dbReference type="Gene3D" id="3.40.960.10">
    <property type="entry name" value="VSR Endonuclease"/>
    <property type="match status" value="1"/>
</dbReference>
<evidence type="ECO:0000313" key="1">
    <source>
        <dbReference type="EMBL" id="MCM2534851.1"/>
    </source>
</evidence>
<keyword evidence="2" id="KW-1185">Reference proteome</keyword>
<gene>
    <name evidence="1" type="ORF">NDK43_24040</name>
</gene>
<sequence length="151" mass="18046">MVGDEYIIQSNYETAKKPLKMKHSKCGHIYWVTPDNFLRGRRCRYCTNMSSMERNIYNYLTGNGIDFEVEFVFNDLKSEPPLRFDFKVNINEIEFFLIEYDGIHHYNGFHQPASDIQKRDRLKDHYCKVKGIHLVRIPCWEDPSLRKLSCQ</sequence>
<dbReference type="EMBL" id="JAMQCR010000002">
    <property type="protein sequence ID" value="MCM2534851.1"/>
    <property type="molecule type" value="Genomic_DNA"/>
</dbReference>
<name>A0ABT0WEV8_9BACI</name>
<reference evidence="1 2" key="1">
    <citation type="submission" date="2022-06" db="EMBL/GenBank/DDBJ databases">
        <authorList>
            <person name="Jeon C.O."/>
        </authorList>
    </citation>
    <scope>NUCLEOTIDE SEQUENCE [LARGE SCALE GENOMIC DNA]</scope>
    <source>
        <strain evidence="1 2">KCTC 13943</strain>
    </source>
</reference>
<comment type="caution">
    <text evidence="1">The sequence shown here is derived from an EMBL/GenBank/DDBJ whole genome shotgun (WGS) entry which is preliminary data.</text>
</comment>
<evidence type="ECO:0008006" key="3">
    <source>
        <dbReference type="Google" id="ProtNLM"/>
    </source>
</evidence>
<dbReference type="Proteomes" id="UP001523262">
    <property type="component" value="Unassembled WGS sequence"/>
</dbReference>
<evidence type="ECO:0000313" key="2">
    <source>
        <dbReference type="Proteomes" id="UP001523262"/>
    </source>
</evidence>